<proteinExistence type="predicted"/>
<dbReference type="InterPro" id="IPR027375">
    <property type="entry name" value="DKNYY"/>
</dbReference>
<organism evidence="1 2">
    <name type="scientific">Burkholderia paludis</name>
    <dbReference type="NCBI Taxonomy" id="1506587"/>
    <lineage>
        <taxon>Bacteria</taxon>
        <taxon>Pseudomonadati</taxon>
        <taxon>Pseudomonadota</taxon>
        <taxon>Betaproteobacteria</taxon>
        <taxon>Burkholderiales</taxon>
        <taxon>Burkholderiaceae</taxon>
        <taxon>Burkholderia</taxon>
        <taxon>Burkholderia cepacia complex</taxon>
    </lineage>
</organism>
<dbReference type="Pfam" id="PF13644">
    <property type="entry name" value="DKNYY"/>
    <property type="match status" value="1"/>
</dbReference>
<evidence type="ECO:0008006" key="3">
    <source>
        <dbReference type="Google" id="ProtNLM"/>
    </source>
</evidence>
<reference evidence="1 2" key="1">
    <citation type="submission" date="2019-09" db="EMBL/GenBank/DDBJ databases">
        <authorList>
            <person name="Depoorter E."/>
        </authorList>
    </citation>
    <scope>NUCLEOTIDE SEQUENCE [LARGE SCALE GENOMIC DNA]</scope>
    <source>
        <strain evidence="1">LMG 30113</strain>
    </source>
</reference>
<dbReference type="EMBL" id="CABVQD010000006">
    <property type="protein sequence ID" value="VWB53030.1"/>
    <property type="molecule type" value="Genomic_DNA"/>
</dbReference>
<gene>
    <name evidence="1" type="ORF">BPA30113_02300</name>
</gene>
<name>A0A6J5DYI0_9BURK</name>
<evidence type="ECO:0000313" key="1">
    <source>
        <dbReference type="EMBL" id="VWB53030.1"/>
    </source>
</evidence>
<protein>
    <recommendedName>
        <fullName evidence="3">DKNYY family protein</fullName>
    </recommendedName>
</protein>
<accession>A0A6J5DYI0</accession>
<dbReference type="Proteomes" id="UP000494330">
    <property type="component" value="Unassembled WGS sequence"/>
</dbReference>
<keyword evidence="2" id="KW-1185">Reference proteome</keyword>
<sequence length="484" mass="54191">MSESVSVAAQIRLSEAALARWFKHSIAPGNKVLDVLAGMLDEADLNPQETLYICQYLPATQTLVFFLSNSGARGSATVPVVSLLELLTQYTDMDDDGYLAIGTYPFGSFAEISASIMRRHAVVPVETSHPHALDELEPLLVKLLKWMPEQYRHYPVLYHRKIVLCFKRMGNSFVRRATPDDHVLIGDDYFTDGKRVLWNDRDDESAVPVPQADPYTFRRLAGRLWADAIHLYCEGQLILKLEGKPKVVGDVVIVGRRGLFAQLDSSGLEQDEVDPATLKRIDSRSDYYEDATHVWHGMRRMPELPGDVTILFTPGAIARGRNAIYRFGAPLEHAVPEQFEFLGQGYFRDGGALWHYDSNLARLVRMPSSAAHALRLAGPFCTDGFSVWWEAQVLEGADPATFRAIGFSYAIDRNNVWFQADRIDGADLDSFQNLAGSIYARDGTCVYAYGKVIPDALPDSLRVLNWCEARDDRQLYVYGIASGE</sequence>
<dbReference type="AlphaFoldDB" id="A0A6J5DYI0"/>
<evidence type="ECO:0000313" key="2">
    <source>
        <dbReference type="Proteomes" id="UP000494330"/>
    </source>
</evidence>